<keyword evidence="2" id="KW-1185">Reference proteome</keyword>
<sequence length="117" mass="12748">MSVSQQLAEIASNEKTVMYAADANLQEILCYPEVSDKPTLVQLTDACLHAQELAKHLDFGRTVSITNHYSRGSCVLQTVREKNDGTGSVVSTTIAAQDVLRNALKSNRALDKVISQL</sequence>
<dbReference type="GO" id="GO:0071986">
    <property type="term" value="C:Ragulator complex"/>
    <property type="evidence" value="ECO:0007669"/>
    <property type="project" value="EnsemblFungi"/>
</dbReference>
<reference evidence="1 2" key="1">
    <citation type="journal article" date="2011" name="Science">
        <title>Comparative functional genomics of the fission yeasts.</title>
        <authorList>
            <person name="Rhind N."/>
            <person name="Chen Z."/>
            <person name="Yassour M."/>
            <person name="Thompson D.A."/>
            <person name="Haas B.J."/>
            <person name="Habib N."/>
            <person name="Wapinski I."/>
            <person name="Roy S."/>
            <person name="Lin M.F."/>
            <person name="Heiman D.I."/>
            <person name="Young S.K."/>
            <person name="Furuya K."/>
            <person name="Guo Y."/>
            <person name="Pidoux A."/>
            <person name="Chen H.M."/>
            <person name="Robbertse B."/>
            <person name="Goldberg J.M."/>
            <person name="Aoki K."/>
            <person name="Bayne E.H."/>
            <person name="Berlin A.M."/>
            <person name="Desjardins C.A."/>
            <person name="Dobbs E."/>
            <person name="Dukaj L."/>
            <person name="Fan L."/>
            <person name="FitzGerald M.G."/>
            <person name="French C."/>
            <person name="Gujja S."/>
            <person name="Hansen K."/>
            <person name="Keifenheim D."/>
            <person name="Levin J.Z."/>
            <person name="Mosher R.A."/>
            <person name="Mueller C.A."/>
            <person name="Pfiffner J."/>
            <person name="Priest M."/>
            <person name="Russ C."/>
            <person name="Smialowska A."/>
            <person name="Swoboda P."/>
            <person name="Sykes S.M."/>
            <person name="Vaughn M."/>
            <person name="Vengrova S."/>
            <person name="Yoder R."/>
            <person name="Zeng Q."/>
            <person name="Allshire R."/>
            <person name="Baulcombe D."/>
            <person name="Birren B.W."/>
            <person name="Brown W."/>
            <person name="Ekwall K."/>
            <person name="Kellis M."/>
            <person name="Leatherwood J."/>
            <person name="Levin H."/>
            <person name="Margalit H."/>
            <person name="Martienssen R."/>
            <person name="Nieduszynski C.A."/>
            <person name="Spatafora J.W."/>
            <person name="Friedman N."/>
            <person name="Dalgaard J.Z."/>
            <person name="Baumann P."/>
            <person name="Niki H."/>
            <person name="Regev A."/>
            <person name="Nusbaum C."/>
        </authorList>
    </citation>
    <scope>NUCLEOTIDE SEQUENCE [LARGE SCALE GENOMIC DNA]</scope>
    <source>
        <strain evidence="2">OY26 / ATCC MYA-4695 / CBS 11777 / NBRC 106824 / NRRL Y48691</strain>
    </source>
</reference>
<dbReference type="GeneID" id="25035040"/>
<dbReference type="GO" id="GO:0000329">
    <property type="term" value="C:fungal-type vacuole membrane"/>
    <property type="evidence" value="ECO:0007669"/>
    <property type="project" value="EnsemblFungi"/>
</dbReference>
<gene>
    <name evidence="1" type="ORF">SPOG_00708</name>
</gene>
<dbReference type="EMBL" id="KE546992">
    <property type="protein sequence ID" value="EPY50753.1"/>
    <property type="molecule type" value="Genomic_DNA"/>
</dbReference>
<accession>S9VS46</accession>
<dbReference type="RefSeq" id="XP_013024337.1">
    <property type="nucleotide sequence ID" value="XM_013168883.1"/>
</dbReference>
<dbReference type="Proteomes" id="UP000015464">
    <property type="component" value="Unassembled WGS sequence"/>
</dbReference>
<proteinExistence type="predicted"/>
<dbReference type="AlphaFoldDB" id="S9VS46"/>
<protein>
    <submittedName>
        <fullName evidence="1">Uncharacterized protein</fullName>
    </submittedName>
</protein>
<evidence type="ECO:0000313" key="2">
    <source>
        <dbReference type="Proteomes" id="UP000015464"/>
    </source>
</evidence>
<dbReference type="HOGENOM" id="CLU_2086170_0_0_1"/>
<dbReference type="OrthoDB" id="5301539at2759"/>
<dbReference type="STRING" id="653667.S9VS46"/>
<evidence type="ECO:0000313" key="1">
    <source>
        <dbReference type="EMBL" id="EPY50753.1"/>
    </source>
</evidence>
<name>S9VS46_SCHCR</name>
<organism evidence="1 2">
    <name type="scientific">Schizosaccharomyces cryophilus (strain OY26 / ATCC MYA-4695 / CBS 11777 / NBRC 106824 / NRRL Y48691)</name>
    <name type="common">Fission yeast</name>
    <dbReference type="NCBI Taxonomy" id="653667"/>
    <lineage>
        <taxon>Eukaryota</taxon>
        <taxon>Fungi</taxon>
        <taxon>Dikarya</taxon>
        <taxon>Ascomycota</taxon>
        <taxon>Taphrinomycotina</taxon>
        <taxon>Schizosaccharomycetes</taxon>
        <taxon>Schizosaccharomycetales</taxon>
        <taxon>Schizosaccharomycetaceae</taxon>
        <taxon>Schizosaccharomyces</taxon>
    </lineage>
</organism>
<dbReference type="GO" id="GO:1903432">
    <property type="term" value="P:regulation of TORC1 signaling"/>
    <property type="evidence" value="ECO:0007669"/>
    <property type="project" value="EnsemblFungi"/>
</dbReference>
<dbReference type="OMA" id="DACLHAQ"/>